<evidence type="ECO:0000313" key="3">
    <source>
        <dbReference type="Proteomes" id="UP000784294"/>
    </source>
</evidence>
<dbReference type="GO" id="GO:0007018">
    <property type="term" value="P:microtubule-based movement"/>
    <property type="evidence" value="ECO:0007669"/>
    <property type="project" value="InterPro"/>
</dbReference>
<dbReference type="EMBL" id="CAAALY010029823">
    <property type="protein sequence ID" value="VEL16777.1"/>
    <property type="molecule type" value="Genomic_DNA"/>
</dbReference>
<evidence type="ECO:0000313" key="2">
    <source>
        <dbReference type="EMBL" id="VEL16777.1"/>
    </source>
</evidence>
<keyword evidence="3" id="KW-1185">Reference proteome</keyword>
<comment type="caution">
    <text evidence="2">The sequence shown here is derived from an EMBL/GenBank/DDBJ whole genome shotgun (WGS) entry which is preliminary data.</text>
</comment>
<reference evidence="2" key="1">
    <citation type="submission" date="2018-11" db="EMBL/GenBank/DDBJ databases">
        <authorList>
            <consortium name="Pathogen Informatics"/>
        </authorList>
    </citation>
    <scope>NUCLEOTIDE SEQUENCE</scope>
</reference>
<dbReference type="InterPro" id="IPR025956">
    <property type="entry name" value="DYNC1I1/DYNC1I2"/>
</dbReference>
<dbReference type="AlphaFoldDB" id="A0A448WPI2"/>
<dbReference type="Proteomes" id="UP000784294">
    <property type="component" value="Unassembled WGS sequence"/>
</dbReference>
<accession>A0A448WPI2</accession>
<name>A0A448WPI2_9PLAT</name>
<feature type="region of interest" description="Disordered" evidence="1">
    <location>
        <begin position="1"/>
        <end position="27"/>
    </location>
</feature>
<gene>
    <name evidence="2" type="ORF">PXEA_LOCUS10217</name>
</gene>
<sequence length="151" mass="17254">MAQKKARLEAIRQERRLREEQKRTYKDHNTAGIENAAPISDLRSETEEMLKTLGLSSSPQTEAAIEQIHDLKKNTLENRKWLHSHNRNKKLQVARVYETSIPPHDNVSYSKETQTIEEISGNDCECNLPIGLATYLALGQRTSMVSNLLKI</sequence>
<dbReference type="GO" id="GO:0005868">
    <property type="term" value="C:cytoplasmic dynein complex"/>
    <property type="evidence" value="ECO:0007669"/>
    <property type="project" value="InterPro"/>
</dbReference>
<dbReference type="OrthoDB" id="4189at2759"/>
<evidence type="ECO:0000256" key="1">
    <source>
        <dbReference type="SAM" id="MobiDB-lite"/>
    </source>
</evidence>
<dbReference type="Pfam" id="PF11540">
    <property type="entry name" value="Dynein_IC2"/>
    <property type="match status" value="1"/>
</dbReference>
<protein>
    <submittedName>
        <fullName evidence="2">Uncharacterized protein</fullName>
    </submittedName>
</protein>
<organism evidence="2 3">
    <name type="scientific">Protopolystoma xenopodis</name>
    <dbReference type="NCBI Taxonomy" id="117903"/>
    <lineage>
        <taxon>Eukaryota</taxon>
        <taxon>Metazoa</taxon>
        <taxon>Spiralia</taxon>
        <taxon>Lophotrochozoa</taxon>
        <taxon>Platyhelminthes</taxon>
        <taxon>Monogenea</taxon>
        <taxon>Polyopisthocotylea</taxon>
        <taxon>Polystomatidea</taxon>
        <taxon>Polystomatidae</taxon>
        <taxon>Protopolystoma</taxon>
    </lineage>
</organism>
<proteinExistence type="predicted"/>